<protein>
    <submittedName>
        <fullName evidence="1">Uncharacterized protein</fullName>
    </submittedName>
</protein>
<evidence type="ECO:0000313" key="2">
    <source>
        <dbReference type="Proteomes" id="UP000501421"/>
    </source>
</evidence>
<accession>A0A679FQZ8</accession>
<dbReference type="Proteomes" id="UP000501421">
    <property type="component" value="Plasmid pGspE55-1"/>
</dbReference>
<proteinExistence type="predicted"/>
<geneLocation type="plasmid" evidence="1 2">
    <name>pGspE55-1</name>
</geneLocation>
<keyword evidence="1" id="KW-0614">Plasmid</keyword>
<keyword evidence="2" id="KW-1185">Reference proteome</keyword>
<dbReference type="EMBL" id="AP022558">
    <property type="protein sequence ID" value="BBW98988.1"/>
    <property type="molecule type" value="Genomic_DNA"/>
</dbReference>
<dbReference type="RefSeq" id="WP_172418956.1">
    <property type="nucleotide sequence ID" value="NZ_AP022558.1"/>
</dbReference>
<name>A0A679FQZ8_9BACL</name>
<evidence type="ECO:0000313" key="1">
    <source>
        <dbReference type="EMBL" id="BBW98988.1"/>
    </source>
</evidence>
<dbReference type="AlphaFoldDB" id="A0A679FQZ8"/>
<reference evidence="2" key="1">
    <citation type="journal article" date="2020" name="Microbiol. Resour. Announc.">
        <title>Complete Genome Sequence of Geobacillus sp. Strain E55-1, Isolated from Mine Geyser in Japan.</title>
        <authorList>
            <person name="Miyazaki K."/>
            <person name="Hase E."/>
            <person name="Tokito N."/>
        </authorList>
    </citation>
    <scope>NUCLEOTIDE SEQUENCE [LARGE SCALE GENOMIC DNA]</scope>
    <source>
        <strain evidence="2">E55-1</strain>
        <plasmid evidence="2">pGspE55-1</plasmid>
    </source>
</reference>
<sequence length="115" mass="11861">MKLVNLTPHTVNVVGAEDKAVLSVSPSGNVARVTTKQVVIGSVAGVDVVRTEFGAVEGLPEPQDGVVYVVSTLVLQALKANGVARSDVVSPDTSPASVVRNADGQVVGVRRFQVL</sequence>
<gene>
    <name evidence="1" type="ORF">GsuE55_38210</name>
</gene>
<organism evidence="1 2">
    <name type="scientific">Geobacillus subterraneus</name>
    <dbReference type="NCBI Taxonomy" id="129338"/>
    <lineage>
        <taxon>Bacteria</taxon>
        <taxon>Bacillati</taxon>
        <taxon>Bacillota</taxon>
        <taxon>Bacilli</taxon>
        <taxon>Bacillales</taxon>
        <taxon>Anoxybacillaceae</taxon>
        <taxon>Geobacillus</taxon>
    </lineage>
</organism>